<dbReference type="InterPro" id="IPR000531">
    <property type="entry name" value="Beta-barrel_TonB"/>
</dbReference>
<dbReference type="SUPFAM" id="SSF56935">
    <property type="entry name" value="Porins"/>
    <property type="match status" value="1"/>
</dbReference>
<sequence length="919" mass="98116">MKFTAFGRAATVRTAMLAGVAAIALPVSVSAQDADELADTQEEVESDGDNIPDAADAGSGNVIVVTATKREQTLQETPVAVSVTSAETIERAQIRDVADLATIVPSLRVSQNQSAFATSYSVRGFGTDGNNIGLEPSVAVFVDGVYRSRAISQISDLPDIQRVEVLRGPQSTLFGKNASAGVISIVTKEPQFDFGGMVEASYGNYDAMVVKGFVTGPVTDSIALSASGGINKRDGFLTNGFNGEDINDRDRWFTRGQLLFDNGGPLRVRVIGDYDKIEERCCGVVNVAPSAELGAIQLLGGQVNDFRDNPDGDVVFTDVDPINEIENYGISGQIDYEFGPITMTSITAYRETHLSANQDVDFTSAPLVSGANIGDASIDTFTQELRFASDFDGPLNFLIGGYYFDERVDTSDSIVFGPAFRPYANLLLQGATGGTQTVDSLEATLSALNGTDYTGQFFAEGQGFFNNIVQDNEAYSIFGNVDFEITDRLVLTLGANYTKDKKQIVTNSTSTDVFSNVDLVASGNRAIFAQGLASQVGTLLGLGRPATQAEIGAFAGANPAAFGQVSAGVQAFADANDGVTPQQAAADGNPATTVGNPLLALTPFQFLPPLQNCPNAVEDCSTNDDDVSYNVRLAYEVTPTLNVYASWATGYKAPSFNLSRDSRPLPADFAALQAQGLAVTNLRPGTRFADAENSEVFELGIKGNWSRAAANLTFFQQSIEDFQANVFTGTSFILANAGKQETFGVEFDGQFYASNELTLSVAMTYLDAKYDSFTNSPVGDLSGEPVAGVPELSAVFGAQYDKEINSKGDRVILRGDFSYQSPVQVVDGLTNFIVTDPATGERDFGPARDAARAFRREVNNLNASLTYAFDMGLELSVWGRNLLDDRYLTTVFPAVAQGQAVSGYPNQPRTYGVAARMRF</sequence>
<dbReference type="PANTHER" id="PTHR32552:SF81">
    <property type="entry name" value="TONB-DEPENDENT OUTER MEMBRANE RECEPTOR"/>
    <property type="match status" value="1"/>
</dbReference>
<dbReference type="PROSITE" id="PS52016">
    <property type="entry name" value="TONB_DEPENDENT_REC_3"/>
    <property type="match status" value="1"/>
</dbReference>
<keyword evidence="10 12" id="KW-0472">Membrane</keyword>
<dbReference type="Pfam" id="PF07715">
    <property type="entry name" value="Plug"/>
    <property type="match status" value="1"/>
</dbReference>
<proteinExistence type="inferred from homology"/>
<evidence type="ECO:0000256" key="14">
    <source>
        <dbReference type="RuleBase" id="RU003357"/>
    </source>
</evidence>
<dbReference type="Pfam" id="PF00593">
    <property type="entry name" value="TonB_dep_Rec_b-barrel"/>
    <property type="match status" value="1"/>
</dbReference>
<evidence type="ECO:0000313" key="20">
    <source>
        <dbReference type="Proteomes" id="UP000755104"/>
    </source>
</evidence>
<dbReference type="RefSeq" id="WP_221557738.1">
    <property type="nucleotide sequence ID" value="NZ_JAIGNO010000004.1"/>
</dbReference>
<keyword evidence="11 12" id="KW-0998">Cell outer membrane</keyword>
<feature type="region of interest" description="Disordered" evidence="15">
    <location>
        <begin position="34"/>
        <end position="56"/>
    </location>
</feature>
<dbReference type="InterPro" id="IPR010917">
    <property type="entry name" value="TonB_rcpt_CS"/>
</dbReference>
<organism evidence="19 20">
    <name type="scientific">Qipengyuania qiaonensis</name>
    <dbReference type="NCBI Taxonomy" id="2867240"/>
    <lineage>
        <taxon>Bacteria</taxon>
        <taxon>Pseudomonadati</taxon>
        <taxon>Pseudomonadota</taxon>
        <taxon>Alphaproteobacteria</taxon>
        <taxon>Sphingomonadales</taxon>
        <taxon>Erythrobacteraceae</taxon>
        <taxon>Qipengyuania</taxon>
    </lineage>
</organism>
<evidence type="ECO:0000256" key="12">
    <source>
        <dbReference type="PROSITE-ProRule" id="PRU01360"/>
    </source>
</evidence>
<keyword evidence="20" id="KW-1185">Reference proteome</keyword>
<dbReference type="PANTHER" id="PTHR32552">
    <property type="entry name" value="FERRICHROME IRON RECEPTOR-RELATED"/>
    <property type="match status" value="1"/>
</dbReference>
<evidence type="ECO:0000256" key="11">
    <source>
        <dbReference type="ARBA" id="ARBA00023237"/>
    </source>
</evidence>
<keyword evidence="9 14" id="KW-0798">TonB box</keyword>
<keyword evidence="2 12" id="KW-0813">Transport</keyword>
<evidence type="ECO:0000256" key="2">
    <source>
        <dbReference type="ARBA" id="ARBA00022448"/>
    </source>
</evidence>
<keyword evidence="19" id="KW-0675">Receptor</keyword>
<evidence type="ECO:0000256" key="1">
    <source>
        <dbReference type="ARBA" id="ARBA00004571"/>
    </source>
</evidence>
<evidence type="ECO:0000256" key="7">
    <source>
        <dbReference type="ARBA" id="ARBA00023004"/>
    </source>
</evidence>
<evidence type="ECO:0000256" key="8">
    <source>
        <dbReference type="ARBA" id="ARBA00023065"/>
    </source>
</evidence>
<evidence type="ECO:0000313" key="19">
    <source>
        <dbReference type="EMBL" id="MBX7482469.1"/>
    </source>
</evidence>
<dbReference type="InterPro" id="IPR012910">
    <property type="entry name" value="Plug_dom"/>
</dbReference>
<comment type="caution">
    <text evidence="19">The sequence shown here is derived from an EMBL/GenBank/DDBJ whole genome shotgun (WGS) entry which is preliminary data.</text>
</comment>
<comment type="subcellular location">
    <subcellularLocation>
        <location evidence="1 12">Cell outer membrane</location>
        <topology evidence="1 12">Multi-pass membrane protein</topology>
    </subcellularLocation>
</comment>
<evidence type="ECO:0000256" key="6">
    <source>
        <dbReference type="ARBA" id="ARBA00022729"/>
    </source>
</evidence>
<dbReference type="PROSITE" id="PS01156">
    <property type="entry name" value="TONB_DEPENDENT_REC_2"/>
    <property type="match status" value="1"/>
</dbReference>
<feature type="chain" id="PRO_5045757980" evidence="16">
    <location>
        <begin position="32"/>
        <end position="919"/>
    </location>
</feature>
<evidence type="ECO:0000256" key="4">
    <source>
        <dbReference type="ARBA" id="ARBA00022496"/>
    </source>
</evidence>
<keyword evidence="3 12" id="KW-1134">Transmembrane beta strand</keyword>
<evidence type="ECO:0000256" key="16">
    <source>
        <dbReference type="SAM" id="SignalP"/>
    </source>
</evidence>
<protein>
    <submittedName>
        <fullName evidence="19">TonB-dependent receptor</fullName>
    </submittedName>
</protein>
<name>A0ABS7J559_9SPHN</name>
<keyword evidence="8" id="KW-0406">Ion transport</keyword>
<keyword evidence="7" id="KW-0408">Iron</keyword>
<dbReference type="Proteomes" id="UP000755104">
    <property type="component" value="Unassembled WGS sequence"/>
</dbReference>
<gene>
    <name evidence="19" type="ORF">K3174_07995</name>
</gene>
<evidence type="ECO:0000259" key="18">
    <source>
        <dbReference type="Pfam" id="PF07715"/>
    </source>
</evidence>
<evidence type="ECO:0000256" key="9">
    <source>
        <dbReference type="ARBA" id="ARBA00023077"/>
    </source>
</evidence>
<feature type="domain" description="TonB-dependent receptor-like beta-barrel" evidence="17">
    <location>
        <begin position="621"/>
        <end position="882"/>
    </location>
</feature>
<feature type="compositionally biased region" description="Acidic residues" evidence="15">
    <location>
        <begin position="34"/>
        <end position="50"/>
    </location>
</feature>
<reference evidence="19 20" key="1">
    <citation type="submission" date="2021-08" db="EMBL/GenBank/DDBJ databases">
        <title>Comparative Genomics Analysis of the Genus Qipengyuania Reveals Extensive Genetic Diversity and Metabolic Versatility, Including the Description of Fifteen Novel Species.</title>
        <authorList>
            <person name="Liu Y."/>
        </authorList>
    </citation>
    <scope>NUCLEOTIDE SEQUENCE [LARGE SCALE GENOMIC DNA]</scope>
    <source>
        <strain evidence="19 20">6D47A</strain>
    </source>
</reference>
<feature type="signal peptide" evidence="16">
    <location>
        <begin position="1"/>
        <end position="31"/>
    </location>
</feature>
<evidence type="ECO:0000256" key="15">
    <source>
        <dbReference type="SAM" id="MobiDB-lite"/>
    </source>
</evidence>
<feature type="short sequence motif" description="TonB C-terminal box" evidence="13">
    <location>
        <begin position="902"/>
        <end position="919"/>
    </location>
</feature>
<evidence type="ECO:0000256" key="10">
    <source>
        <dbReference type="ARBA" id="ARBA00023136"/>
    </source>
</evidence>
<evidence type="ECO:0000256" key="5">
    <source>
        <dbReference type="ARBA" id="ARBA00022692"/>
    </source>
</evidence>
<dbReference type="EMBL" id="JAIGNO010000004">
    <property type="protein sequence ID" value="MBX7482469.1"/>
    <property type="molecule type" value="Genomic_DNA"/>
</dbReference>
<dbReference type="Gene3D" id="2.40.170.20">
    <property type="entry name" value="TonB-dependent receptor, beta-barrel domain"/>
    <property type="match status" value="2"/>
</dbReference>
<accession>A0ABS7J559</accession>
<keyword evidence="6 16" id="KW-0732">Signal</keyword>
<evidence type="ECO:0000259" key="17">
    <source>
        <dbReference type="Pfam" id="PF00593"/>
    </source>
</evidence>
<keyword evidence="4" id="KW-0410">Iron transport</keyword>
<keyword evidence="5 12" id="KW-0812">Transmembrane</keyword>
<comment type="similarity">
    <text evidence="12 14">Belongs to the TonB-dependent receptor family.</text>
</comment>
<feature type="domain" description="TonB-dependent receptor plug" evidence="18">
    <location>
        <begin position="74"/>
        <end position="182"/>
    </location>
</feature>
<dbReference type="InterPro" id="IPR036942">
    <property type="entry name" value="Beta-barrel_TonB_sf"/>
</dbReference>
<evidence type="ECO:0000256" key="13">
    <source>
        <dbReference type="PROSITE-ProRule" id="PRU10144"/>
    </source>
</evidence>
<evidence type="ECO:0000256" key="3">
    <source>
        <dbReference type="ARBA" id="ARBA00022452"/>
    </source>
</evidence>
<dbReference type="InterPro" id="IPR039426">
    <property type="entry name" value="TonB-dep_rcpt-like"/>
</dbReference>